<organism evidence="2 3">
    <name type="scientific">Carnegiea gigantea</name>
    <dbReference type="NCBI Taxonomy" id="171969"/>
    <lineage>
        <taxon>Eukaryota</taxon>
        <taxon>Viridiplantae</taxon>
        <taxon>Streptophyta</taxon>
        <taxon>Embryophyta</taxon>
        <taxon>Tracheophyta</taxon>
        <taxon>Spermatophyta</taxon>
        <taxon>Magnoliopsida</taxon>
        <taxon>eudicotyledons</taxon>
        <taxon>Gunneridae</taxon>
        <taxon>Pentapetalae</taxon>
        <taxon>Caryophyllales</taxon>
        <taxon>Cactineae</taxon>
        <taxon>Cactaceae</taxon>
        <taxon>Cactoideae</taxon>
        <taxon>Echinocereeae</taxon>
        <taxon>Carnegiea</taxon>
    </lineage>
</organism>
<evidence type="ECO:0000256" key="1">
    <source>
        <dbReference type="SAM" id="MobiDB-lite"/>
    </source>
</evidence>
<name>A0A9Q1JLE3_9CARY</name>
<dbReference type="AlphaFoldDB" id="A0A9Q1JLE3"/>
<comment type="caution">
    <text evidence="2">The sequence shown here is derived from an EMBL/GenBank/DDBJ whole genome shotgun (WGS) entry which is preliminary data.</text>
</comment>
<sequence length="157" mass="16699">MSKGKVGNGDDEVSEFGEGVYGGRQADKDGKGKGNREGKCLKQEVEHGKGRRGKGGRRIMCVVTEEMVPGDACAGDSDAASIGVWGDGNGKAFDAGADQVMGLMEESFQDCKLGDSVHGTKVELNGEEVSTEVGNRVRARMGEWERAEMARRVAKKS</sequence>
<accession>A0A9Q1JLE3</accession>
<keyword evidence="3" id="KW-1185">Reference proteome</keyword>
<protein>
    <submittedName>
        <fullName evidence="2">Uncharacterized protein</fullName>
    </submittedName>
</protein>
<gene>
    <name evidence="2" type="ORF">Cgig2_017456</name>
</gene>
<reference evidence="2" key="1">
    <citation type="submission" date="2022-04" db="EMBL/GenBank/DDBJ databases">
        <title>Carnegiea gigantea Genome sequencing and assembly v2.</title>
        <authorList>
            <person name="Copetti D."/>
            <person name="Sanderson M.J."/>
            <person name="Burquez A."/>
            <person name="Wojciechowski M.F."/>
        </authorList>
    </citation>
    <scope>NUCLEOTIDE SEQUENCE</scope>
    <source>
        <strain evidence="2">SGP5-SGP5p</strain>
        <tissue evidence="2">Aerial part</tissue>
    </source>
</reference>
<evidence type="ECO:0000313" key="3">
    <source>
        <dbReference type="Proteomes" id="UP001153076"/>
    </source>
</evidence>
<feature type="region of interest" description="Disordered" evidence="1">
    <location>
        <begin position="1"/>
        <end position="55"/>
    </location>
</feature>
<proteinExistence type="predicted"/>
<evidence type="ECO:0000313" key="2">
    <source>
        <dbReference type="EMBL" id="KAJ8427969.1"/>
    </source>
</evidence>
<dbReference type="EMBL" id="JAKOGI010001069">
    <property type="protein sequence ID" value="KAJ8427969.1"/>
    <property type="molecule type" value="Genomic_DNA"/>
</dbReference>
<dbReference type="Proteomes" id="UP001153076">
    <property type="component" value="Unassembled WGS sequence"/>
</dbReference>
<feature type="compositionally biased region" description="Basic and acidic residues" evidence="1">
    <location>
        <begin position="25"/>
        <end position="48"/>
    </location>
</feature>